<dbReference type="EMBL" id="JABUFE010000001">
    <property type="protein sequence ID" value="NSX53412.1"/>
    <property type="molecule type" value="Genomic_DNA"/>
</dbReference>
<keyword evidence="3" id="KW-1185">Reference proteome</keyword>
<evidence type="ECO:0000256" key="1">
    <source>
        <dbReference type="SAM" id="Phobius"/>
    </source>
</evidence>
<evidence type="ECO:0000313" key="3">
    <source>
        <dbReference type="Proteomes" id="UP000777935"/>
    </source>
</evidence>
<reference evidence="2 3" key="1">
    <citation type="submission" date="2020-06" db="EMBL/GenBank/DDBJ databases">
        <title>Sulfitobacter algicola sp. nov., isolated from green algae.</title>
        <authorList>
            <person name="Wang C."/>
        </authorList>
    </citation>
    <scope>NUCLEOTIDE SEQUENCE [LARGE SCALE GENOMIC DNA]</scope>
    <source>
        <strain evidence="2 3">1151</strain>
    </source>
</reference>
<protein>
    <submittedName>
        <fullName evidence="2">Uncharacterized protein</fullName>
    </submittedName>
</protein>
<name>A0ABX2IKM8_9RHOB</name>
<comment type="caution">
    <text evidence="2">The sequence shown here is derived from an EMBL/GenBank/DDBJ whole genome shotgun (WGS) entry which is preliminary data.</text>
</comment>
<proteinExistence type="predicted"/>
<accession>A0ABX2IKM8</accession>
<keyword evidence="1" id="KW-0812">Transmembrane</keyword>
<feature type="transmembrane region" description="Helical" evidence="1">
    <location>
        <begin position="12"/>
        <end position="35"/>
    </location>
</feature>
<keyword evidence="1" id="KW-0472">Membrane</keyword>
<evidence type="ECO:0000313" key="2">
    <source>
        <dbReference type="EMBL" id="NSX53412.1"/>
    </source>
</evidence>
<sequence length="163" mass="18447">MFQEWSFLIGEIWGLLIMAALLGLLTGWVIWGYGAQEVIETETKRLRADLDASWVAQNEKTAQIKALRTELSEQKPFDDVAEAPDGKPVFLSEPRNGKADSLTKIKGIGPKLEHLLNNMGIYHYDQIAGWNDAEIAWMDENLKGFKGRVSRDNWIDQAKSLRS</sequence>
<keyword evidence="1" id="KW-1133">Transmembrane helix</keyword>
<dbReference type="Proteomes" id="UP000777935">
    <property type="component" value="Unassembled WGS sequence"/>
</dbReference>
<organism evidence="2 3">
    <name type="scientific">Parasulfitobacter algicola</name>
    <dbReference type="NCBI Taxonomy" id="2614809"/>
    <lineage>
        <taxon>Bacteria</taxon>
        <taxon>Pseudomonadati</taxon>
        <taxon>Pseudomonadota</taxon>
        <taxon>Alphaproteobacteria</taxon>
        <taxon>Rhodobacterales</taxon>
        <taxon>Roseobacteraceae</taxon>
        <taxon>Parasulfitobacter</taxon>
    </lineage>
</organism>
<dbReference type="RefSeq" id="WP_174134527.1">
    <property type="nucleotide sequence ID" value="NZ_JABUFE010000001.1"/>
</dbReference>
<gene>
    <name evidence="2" type="ORF">HRQ87_01200</name>
</gene>
<dbReference type="Gene3D" id="1.10.150.20">
    <property type="entry name" value="5' to 3' exonuclease, C-terminal subdomain"/>
    <property type="match status" value="1"/>
</dbReference>